<reference evidence="3" key="1">
    <citation type="submission" date="2017-01" db="EMBL/GenBank/DDBJ databases">
        <title>Genome Analysis of Deinococcus marmoris KOPRI26562.</title>
        <authorList>
            <person name="Kim J.H."/>
            <person name="Oh H.-M."/>
        </authorList>
    </citation>
    <scope>NUCLEOTIDE SEQUENCE [LARGE SCALE GENOMIC DNA]</scope>
    <source>
        <strain evidence="3">PAMC 26633</strain>
    </source>
</reference>
<name>A0A226XA67_CABSO</name>
<feature type="compositionally biased region" description="Polar residues" evidence="1">
    <location>
        <begin position="23"/>
        <end position="40"/>
    </location>
</feature>
<evidence type="ECO:0000313" key="2">
    <source>
        <dbReference type="EMBL" id="OXC80324.1"/>
    </source>
</evidence>
<dbReference type="Proteomes" id="UP000214720">
    <property type="component" value="Unassembled WGS sequence"/>
</dbReference>
<dbReference type="AlphaFoldDB" id="A0A226XA67"/>
<organism evidence="2 3">
    <name type="scientific">Caballeronia sordidicola</name>
    <name type="common">Burkholderia sordidicola</name>
    <dbReference type="NCBI Taxonomy" id="196367"/>
    <lineage>
        <taxon>Bacteria</taxon>
        <taxon>Pseudomonadati</taxon>
        <taxon>Pseudomonadota</taxon>
        <taxon>Betaproteobacteria</taxon>
        <taxon>Burkholderiales</taxon>
        <taxon>Burkholderiaceae</taxon>
        <taxon>Caballeronia</taxon>
    </lineage>
</organism>
<evidence type="ECO:0000256" key="1">
    <source>
        <dbReference type="SAM" id="MobiDB-lite"/>
    </source>
</evidence>
<dbReference type="EMBL" id="MTHB01000022">
    <property type="protein sequence ID" value="OXC80324.1"/>
    <property type="molecule type" value="Genomic_DNA"/>
</dbReference>
<proteinExistence type="predicted"/>
<sequence length="52" mass="5628">MRHERRLLCVGRAEARGAPQRQPGPSSKCSAMTTGASPKSSEARARHARRGL</sequence>
<accession>A0A226XA67</accession>
<comment type="caution">
    <text evidence="2">The sequence shown here is derived from an EMBL/GenBank/DDBJ whole genome shotgun (WGS) entry which is preliminary data.</text>
</comment>
<gene>
    <name evidence="2" type="ORF">BSU04_02440</name>
</gene>
<evidence type="ECO:0000313" key="3">
    <source>
        <dbReference type="Proteomes" id="UP000214720"/>
    </source>
</evidence>
<feature type="region of interest" description="Disordered" evidence="1">
    <location>
        <begin position="1"/>
        <end position="52"/>
    </location>
</feature>
<protein>
    <submittedName>
        <fullName evidence="2">Uncharacterized protein</fullName>
    </submittedName>
</protein>